<dbReference type="EMBL" id="KN825278">
    <property type="protein sequence ID" value="KIK92454.1"/>
    <property type="molecule type" value="Genomic_DNA"/>
</dbReference>
<feature type="transmembrane region" description="Helical" evidence="1">
    <location>
        <begin position="49"/>
        <end position="68"/>
    </location>
</feature>
<protein>
    <recommendedName>
        <fullName evidence="4">Chitin synthase export chaperone</fullName>
    </recommendedName>
</protein>
<dbReference type="AlphaFoldDB" id="A0A0D0DZG0"/>
<evidence type="ECO:0000256" key="1">
    <source>
        <dbReference type="SAM" id="Phobius"/>
    </source>
</evidence>
<accession>A0A0D0DZG0</accession>
<evidence type="ECO:0008006" key="4">
    <source>
        <dbReference type="Google" id="ProtNLM"/>
    </source>
</evidence>
<feature type="transmembrane region" description="Helical" evidence="1">
    <location>
        <begin position="16"/>
        <end position="37"/>
    </location>
</feature>
<reference evidence="3" key="2">
    <citation type="submission" date="2015-01" db="EMBL/GenBank/DDBJ databases">
        <title>Evolutionary Origins and Diversification of the Mycorrhizal Mutualists.</title>
        <authorList>
            <consortium name="DOE Joint Genome Institute"/>
            <consortium name="Mycorrhizal Genomics Consortium"/>
            <person name="Kohler A."/>
            <person name="Kuo A."/>
            <person name="Nagy L.G."/>
            <person name="Floudas D."/>
            <person name="Copeland A."/>
            <person name="Barry K.W."/>
            <person name="Cichocki N."/>
            <person name="Veneault-Fourrey C."/>
            <person name="LaButti K."/>
            <person name="Lindquist E.A."/>
            <person name="Lipzen A."/>
            <person name="Lundell T."/>
            <person name="Morin E."/>
            <person name="Murat C."/>
            <person name="Riley R."/>
            <person name="Ohm R."/>
            <person name="Sun H."/>
            <person name="Tunlid A."/>
            <person name="Henrissat B."/>
            <person name="Grigoriev I.V."/>
            <person name="Hibbett D.S."/>
            <person name="Martin F."/>
        </authorList>
    </citation>
    <scope>NUCLEOTIDE SEQUENCE [LARGE SCALE GENOMIC DNA]</scope>
    <source>
        <strain evidence="3">Ve08.2h10</strain>
    </source>
</reference>
<keyword evidence="3" id="KW-1185">Reference proteome</keyword>
<keyword evidence="1" id="KW-1133">Transmembrane helix</keyword>
<dbReference type="HOGENOM" id="CLU_160844_0_0_1"/>
<name>A0A0D0DZG0_9AGAM</name>
<organism evidence="2 3">
    <name type="scientific">Paxillus rubicundulus Ve08.2h10</name>
    <dbReference type="NCBI Taxonomy" id="930991"/>
    <lineage>
        <taxon>Eukaryota</taxon>
        <taxon>Fungi</taxon>
        <taxon>Dikarya</taxon>
        <taxon>Basidiomycota</taxon>
        <taxon>Agaricomycotina</taxon>
        <taxon>Agaricomycetes</taxon>
        <taxon>Agaricomycetidae</taxon>
        <taxon>Boletales</taxon>
        <taxon>Paxilineae</taxon>
        <taxon>Paxillaceae</taxon>
        <taxon>Paxillus</taxon>
    </lineage>
</organism>
<reference evidence="2 3" key="1">
    <citation type="submission" date="2014-04" db="EMBL/GenBank/DDBJ databases">
        <authorList>
            <consortium name="DOE Joint Genome Institute"/>
            <person name="Kuo A."/>
            <person name="Kohler A."/>
            <person name="Jargeat P."/>
            <person name="Nagy L.G."/>
            <person name="Floudas D."/>
            <person name="Copeland A."/>
            <person name="Barry K.W."/>
            <person name="Cichocki N."/>
            <person name="Veneault-Fourrey C."/>
            <person name="LaButti K."/>
            <person name="Lindquist E.A."/>
            <person name="Lipzen A."/>
            <person name="Lundell T."/>
            <person name="Morin E."/>
            <person name="Murat C."/>
            <person name="Sun H."/>
            <person name="Tunlid A."/>
            <person name="Henrissat B."/>
            <person name="Grigoriev I.V."/>
            <person name="Hibbett D.S."/>
            <person name="Martin F."/>
            <person name="Nordberg H.P."/>
            <person name="Cantor M.N."/>
            <person name="Hua S.X."/>
        </authorList>
    </citation>
    <scope>NUCLEOTIDE SEQUENCE [LARGE SCALE GENOMIC DNA]</scope>
    <source>
        <strain evidence="2 3">Ve08.2h10</strain>
    </source>
</reference>
<keyword evidence="1" id="KW-0812">Transmembrane</keyword>
<sequence>MSSESSLAMSLASGPFIGTSIGLFLYGAICLQAFFYFQTYVHDRTTLKIIVCLILFETIHAALSMWVMDEYLVAQYGNQVALEGATWFVV</sequence>
<dbReference type="OrthoDB" id="2535105at2759"/>
<dbReference type="Proteomes" id="UP000054538">
    <property type="component" value="Unassembled WGS sequence"/>
</dbReference>
<dbReference type="InParanoid" id="A0A0D0DZG0"/>
<evidence type="ECO:0000313" key="3">
    <source>
        <dbReference type="Proteomes" id="UP000054538"/>
    </source>
</evidence>
<keyword evidence="1" id="KW-0472">Membrane</keyword>
<proteinExistence type="predicted"/>
<gene>
    <name evidence="2" type="ORF">PAXRUDRAFT_147302</name>
</gene>
<evidence type="ECO:0000313" key="2">
    <source>
        <dbReference type="EMBL" id="KIK92454.1"/>
    </source>
</evidence>